<accession>A0AA39J9V6</accession>
<keyword evidence="2" id="KW-1185">Reference proteome</keyword>
<name>A0AA39J9V6_9AGAR</name>
<comment type="caution">
    <text evidence="1">The sequence shown here is derived from an EMBL/GenBank/DDBJ whole genome shotgun (WGS) entry which is preliminary data.</text>
</comment>
<gene>
    <name evidence="1" type="ORF">EV421DRAFT_1738308</name>
</gene>
<protein>
    <submittedName>
        <fullName evidence="1">Uncharacterized protein</fullName>
    </submittedName>
</protein>
<dbReference type="Proteomes" id="UP001175226">
    <property type="component" value="Unassembled WGS sequence"/>
</dbReference>
<sequence length="213" mass="23457">MAERLYHRAYRVVYRLNDKVLNGLGTPVDQNSRNTNAVKMVHVLSSPNLYGLLACIKNENKMATDSQPHCNGDMDSPIGPLNTPIPLTTVPRLERLAARLRVRYAYCQSSVHHPGSMKTASMGDVSNGNFLRVEFLIAGSGDGGSREMVLELVIGAHHFSRIRRKIPDDPRTTCKTPRRQTCDAADSDSEFHCAPPIISGCEMLAEVHVGSES</sequence>
<evidence type="ECO:0000313" key="2">
    <source>
        <dbReference type="Proteomes" id="UP001175226"/>
    </source>
</evidence>
<organism evidence="1 2">
    <name type="scientific">Armillaria borealis</name>
    <dbReference type="NCBI Taxonomy" id="47425"/>
    <lineage>
        <taxon>Eukaryota</taxon>
        <taxon>Fungi</taxon>
        <taxon>Dikarya</taxon>
        <taxon>Basidiomycota</taxon>
        <taxon>Agaricomycotina</taxon>
        <taxon>Agaricomycetes</taxon>
        <taxon>Agaricomycetidae</taxon>
        <taxon>Agaricales</taxon>
        <taxon>Marasmiineae</taxon>
        <taxon>Physalacriaceae</taxon>
        <taxon>Armillaria</taxon>
    </lineage>
</organism>
<dbReference type="EMBL" id="JAUEPT010000041">
    <property type="protein sequence ID" value="KAK0438846.1"/>
    <property type="molecule type" value="Genomic_DNA"/>
</dbReference>
<proteinExistence type="predicted"/>
<reference evidence="1" key="1">
    <citation type="submission" date="2023-06" db="EMBL/GenBank/DDBJ databases">
        <authorList>
            <consortium name="Lawrence Berkeley National Laboratory"/>
            <person name="Ahrendt S."/>
            <person name="Sahu N."/>
            <person name="Indic B."/>
            <person name="Wong-Bajracharya J."/>
            <person name="Merenyi Z."/>
            <person name="Ke H.-M."/>
            <person name="Monk M."/>
            <person name="Kocsube S."/>
            <person name="Drula E."/>
            <person name="Lipzen A."/>
            <person name="Balint B."/>
            <person name="Henrissat B."/>
            <person name="Andreopoulos B."/>
            <person name="Martin F.M."/>
            <person name="Harder C.B."/>
            <person name="Rigling D."/>
            <person name="Ford K.L."/>
            <person name="Foster G.D."/>
            <person name="Pangilinan J."/>
            <person name="Papanicolaou A."/>
            <person name="Barry K."/>
            <person name="LaButti K."/>
            <person name="Viragh M."/>
            <person name="Koriabine M."/>
            <person name="Yan M."/>
            <person name="Riley R."/>
            <person name="Champramary S."/>
            <person name="Plett K.L."/>
            <person name="Tsai I.J."/>
            <person name="Slot J."/>
            <person name="Sipos G."/>
            <person name="Plett J."/>
            <person name="Nagy L.G."/>
            <person name="Grigoriev I.V."/>
        </authorList>
    </citation>
    <scope>NUCLEOTIDE SEQUENCE</scope>
    <source>
        <strain evidence="1">FPL87.14</strain>
    </source>
</reference>
<dbReference type="AlphaFoldDB" id="A0AA39J9V6"/>
<evidence type="ECO:0000313" key="1">
    <source>
        <dbReference type="EMBL" id="KAK0438846.1"/>
    </source>
</evidence>